<sequence>MDSRQIILDKIKQHTTSRAPKPEMAFQPITYPDKMARFIEISKAVGGDAVELQPGQDVNEVIRAAYPEAQRIVSDLPYINIATYRPDDVEKPGDMNGTDLAIVEGEIGVCENGCVWVDQTMEQRAMYFISEYLVIILDKSKLVHNMHEAYKRVEEIGPTSRYSCFISGPSKTADIEQALVIGAHGARGALVILK</sequence>
<dbReference type="AlphaFoldDB" id="A0A2U1FL88"/>
<evidence type="ECO:0000313" key="3">
    <source>
        <dbReference type="Proteomes" id="UP000245462"/>
    </source>
</evidence>
<dbReference type="InterPro" id="IPR024185">
    <property type="entry name" value="FTHF_cligase-like_sf"/>
</dbReference>
<dbReference type="OrthoDB" id="9794157at2"/>
<proteinExistence type="predicted"/>
<dbReference type="Gene3D" id="3.40.50.10420">
    <property type="entry name" value="NagB/RpiA/CoA transferase-like"/>
    <property type="match status" value="1"/>
</dbReference>
<gene>
    <name evidence="2" type="ORF">C7382_10497</name>
</gene>
<comment type="caution">
    <text evidence="2">The sequence shown here is derived from an EMBL/GenBank/DDBJ whole genome shotgun (WGS) entry which is preliminary data.</text>
</comment>
<reference evidence="2 3" key="1">
    <citation type="submission" date="2018-04" db="EMBL/GenBank/DDBJ databases">
        <title>Genomic Encyclopedia of Type Strains, Phase IV (KMG-IV): sequencing the most valuable type-strain genomes for metagenomic binning, comparative biology and taxonomic classification.</title>
        <authorList>
            <person name="Goeker M."/>
        </authorList>
    </citation>
    <scope>NUCLEOTIDE SEQUENCE [LARGE SCALE GENOMIC DNA]</scope>
    <source>
        <strain evidence="2 3">DSM 28520</strain>
    </source>
</reference>
<evidence type="ECO:0000313" key="2">
    <source>
        <dbReference type="EMBL" id="PVZ12790.1"/>
    </source>
</evidence>
<dbReference type="PANTHER" id="PTHR43682">
    <property type="entry name" value="LACTATE UTILIZATION PROTEIN C"/>
    <property type="match status" value="1"/>
</dbReference>
<dbReference type="InterPro" id="IPR037171">
    <property type="entry name" value="NagB/RpiA_transferase-like"/>
</dbReference>
<protein>
    <submittedName>
        <fullName evidence="2">L-lactate dehydrogenase complex protein LldG</fullName>
    </submittedName>
</protein>
<organism evidence="2 3">
    <name type="scientific">Porphyromonas loveana</name>
    <dbReference type="NCBI Taxonomy" id="1884669"/>
    <lineage>
        <taxon>Bacteria</taxon>
        <taxon>Pseudomonadati</taxon>
        <taxon>Bacteroidota</taxon>
        <taxon>Bacteroidia</taxon>
        <taxon>Bacteroidales</taxon>
        <taxon>Porphyromonadaceae</taxon>
        <taxon>Porphyromonas</taxon>
    </lineage>
</organism>
<dbReference type="Proteomes" id="UP000245462">
    <property type="component" value="Unassembled WGS sequence"/>
</dbReference>
<keyword evidence="3" id="KW-1185">Reference proteome</keyword>
<evidence type="ECO:0000259" key="1">
    <source>
        <dbReference type="Pfam" id="PF02589"/>
    </source>
</evidence>
<dbReference type="PANTHER" id="PTHR43682:SF1">
    <property type="entry name" value="LACTATE UTILIZATION PROTEIN C"/>
    <property type="match status" value="1"/>
</dbReference>
<dbReference type="Pfam" id="PF02589">
    <property type="entry name" value="LUD_dom"/>
    <property type="match status" value="1"/>
</dbReference>
<dbReference type="RefSeq" id="WP_116678868.1">
    <property type="nucleotide sequence ID" value="NZ_JBGXZY010000118.1"/>
</dbReference>
<accession>A0A2U1FL88</accession>
<dbReference type="EMBL" id="QEKY01000004">
    <property type="protein sequence ID" value="PVZ12790.1"/>
    <property type="molecule type" value="Genomic_DNA"/>
</dbReference>
<dbReference type="InterPro" id="IPR003741">
    <property type="entry name" value="LUD_dom"/>
</dbReference>
<feature type="domain" description="LUD" evidence="1">
    <location>
        <begin position="97"/>
        <end position="193"/>
    </location>
</feature>
<dbReference type="SUPFAM" id="SSF100950">
    <property type="entry name" value="NagB/RpiA/CoA transferase-like"/>
    <property type="match status" value="1"/>
</dbReference>
<name>A0A2U1FL88_9PORP</name>
<dbReference type="GeneID" id="94550319"/>